<protein>
    <submittedName>
        <fullName evidence="1">Uncharacterized protein</fullName>
    </submittedName>
</protein>
<keyword evidence="2" id="KW-1185">Reference proteome</keyword>
<proteinExistence type="predicted"/>
<name>A0AAN9ANP8_9CAEN</name>
<dbReference type="AlphaFoldDB" id="A0AAN9ANP8"/>
<organism evidence="1 2">
    <name type="scientific">Littorina saxatilis</name>
    <dbReference type="NCBI Taxonomy" id="31220"/>
    <lineage>
        <taxon>Eukaryota</taxon>
        <taxon>Metazoa</taxon>
        <taxon>Spiralia</taxon>
        <taxon>Lophotrochozoa</taxon>
        <taxon>Mollusca</taxon>
        <taxon>Gastropoda</taxon>
        <taxon>Caenogastropoda</taxon>
        <taxon>Littorinimorpha</taxon>
        <taxon>Littorinoidea</taxon>
        <taxon>Littorinidae</taxon>
        <taxon>Littorina</taxon>
    </lineage>
</organism>
<accession>A0AAN9ANP8</accession>
<sequence>MLPRSRQAQMMTSKFEMEAYQCILVLVWVAVVQVHALYKHNTLTDKNTAREEQVKVIMKVHHGTLVVKHADNFFTTPCRIKVCLVKSVFLHKTMKCTCGNSRCNPHHLHV</sequence>
<dbReference type="EMBL" id="JBAMIC010000024">
    <property type="protein sequence ID" value="KAK7090194.1"/>
    <property type="molecule type" value="Genomic_DNA"/>
</dbReference>
<evidence type="ECO:0000313" key="1">
    <source>
        <dbReference type="EMBL" id="KAK7090194.1"/>
    </source>
</evidence>
<evidence type="ECO:0000313" key="2">
    <source>
        <dbReference type="Proteomes" id="UP001374579"/>
    </source>
</evidence>
<dbReference type="Proteomes" id="UP001374579">
    <property type="component" value="Unassembled WGS sequence"/>
</dbReference>
<comment type="caution">
    <text evidence="1">The sequence shown here is derived from an EMBL/GenBank/DDBJ whole genome shotgun (WGS) entry which is preliminary data.</text>
</comment>
<gene>
    <name evidence="1" type="ORF">V1264_010027</name>
</gene>
<reference evidence="1 2" key="1">
    <citation type="submission" date="2024-02" db="EMBL/GenBank/DDBJ databases">
        <title>Chromosome-scale genome assembly of the rough periwinkle Littorina saxatilis.</title>
        <authorList>
            <person name="De Jode A."/>
            <person name="Faria R."/>
            <person name="Formenti G."/>
            <person name="Sims Y."/>
            <person name="Smith T.P."/>
            <person name="Tracey A."/>
            <person name="Wood J.M.D."/>
            <person name="Zagrodzka Z.B."/>
            <person name="Johannesson K."/>
            <person name="Butlin R.K."/>
            <person name="Leder E.H."/>
        </authorList>
    </citation>
    <scope>NUCLEOTIDE SEQUENCE [LARGE SCALE GENOMIC DNA]</scope>
    <source>
        <strain evidence="1">Snail1</strain>
        <tissue evidence="1">Muscle</tissue>
    </source>
</reference>